<keyword evidence="9" id="KW-0378">Hydrolase</keyword>
<evidence type="ECO:0000256" key="5">
    <source>
        <dbReference type="ARBA" id="ARBA00015519"/>
    </source>
</evidence>
<dbReference type="Pfam" id="PF13359">
    <property type="entry name" value="DDE_Tnp_4"/>
    <property type="match status" value="1"/>
</dbReference>
<feature type="non-terminal residue" evidence="13">
    <location>
        <position position="351"/>
    </location>
</feature>
<comment type="function">
    <text evidence="12">Transposase-derived protein that may have nuclease activity. Does not have transposase activity.</text>
</comment>
<name>N6TRS6_DENPD</name>
<comment type="similarity">
    <text evidence="4">Belongs to the HARBI1 family.</text>
</comment>
<dbReference type="HOGENOM" id="CLU_018552_13_0_1"/>
<gene>
    <name evidence="13" type="ORF">YQE_00452</name>
</gene>
<dbReference type="InterPro" id="IPR045249">
    <property type="entry name" value="HARBI1-like"/>
</dbReference>
<keyword evidence="8" id="KW-0479">Metal-binding</keyword>
<dbReference type="PRINTS" id="PR02086">
    <property type="entry name" value="PUTNUCHARBI1"/>
</dbReference>
<accession>N6TRS6</accession>
<evidence type="ECO:0000256" key="3">
    <source>
        <dbReference type="ARBA" id="ARBA00004496"/>
    </source>
</evidence>
<comment type="cofactor">
    <cofactor evidence="1">
        <name>a divalent metal cation</name>
        <dbReference type="ChEBI" id="CHEBI:60240"/>
    </cofactor>
</comment>
<evidence type="ECO:0000256" key="7">
    <source>
        <dbReference type="ARBA" id="ARBA00022722"/>
    </source>
</evidence>
<dbReference type="GO" id="GO:0046872">
    <property type="term" value="F:metal ion binding"/>
    <property type="evidence" value="ECO:0007669"/>
    <property type="project" value="UniProtKB-KW"/>
</dbReference>
<dbReference type="GO" id="GO:0004518">
    <property type="term" value="F:nuclease activity"/>
    <property type="evidence" value="ECO:0007669"/>
    <property type="project" value="UniProtKB-KW"/>
</dbReference>
<dbReference type="OrthoDB" id="8177447at2759"/>
<evidence type="ECO:0000256" key="1">
    <source>
        <dbReference type="ARBA" id="ARBA00001968"/>
    </source>
</evidence>
<evidence type="ECO:0000256" key="9">
    <source>
        <dbReference type="ARBA" id="ARBA00022801"/>
    </source>
</evidence>
<evidence type="ECO:0000313" key="13">
    <source>
        <dbReference type="EMBL" id="ENN83189.1"/>
    </source>
</evidence>
<reference evidence="13" key="1">
    <citation type="journal article" date="2013" name="Genome Biol.">
        <title>Draft genome of the mountain pine beetle, Dendroctonus ponderosae Hopkins, a major forest pest.</title>
        <authorList>
            <person name="Keeling C.I."/>
            <person name="Yuen M.M."/>
            <person name="Liao N.Y."/>
            <person name="Docking T.R."/>
            <person name="Chan S.K."/>
            <person name="Taylor G.A."/>
            <person name="Palmquist D.L."/>
            <person name="Jackman S.D."/>
            <person name="Nguyen A."/>
            <person name="Li M."/>
            <person name="Henderson H."/>
            <person name="Janes J.K."/>
            <person name="Zhao Y."/>
            <person name="Pandoh P."/>
            <person name="Moore R."/>
            <person name="Sperling F.A."/>
            <person name="Huber D.P."/>
            <person name="Birol I."/>
            <person name="Jones S.J."/>
            <person name="Bohlmann J."/>
        </authorList>
    </citation>
    <scope>NUCLEOTIDE SEQUENCE</scope>
</reference>
<evidence type="ECO:0000256" key="10">
    <source>
        <dbReference type="ARBA" id="ARBA00023242"/>
    </source>
</evidence>
<sequence length="351" mass="40383">MARRRLHNLIFQEADEDFIVRRPRWMKEREDHFNNLDEKDFQIRFRLSKASTLHVLQLIEHKLEFPDNKNSCISPINQLICALRFYATGCMQIAAGDSTGCSTTTAHRIVHRVSAAIAALRPQFVKFPETAPEIWKIQVGFYSIARMPAVIGAIDCGHVKLSKSPGDNGELFRNRKGYFSLNVQAICNSNLEFTDIVARWPGSTHDSHLFNNCVRRAMFEQGKYKDAVLVGDARYACRNYLITPLQVCRSPAEHLYNESQIRTRNPIEQLFGVWKRRFPCMALGLRVDLNNSFAIIIATVVLHNIARQAKEDVPMDDPNVFLPTAWAVLLRRPRDNPNQRRRQALIENHLM</sequence>
<keyword evidence="6" id="KW-0963">Cytoplasm</keyword>
<evidence type="ECO:0000256" key="6">
    <source>
        <dbReference type="ARBA" id="ARBA00022490"/>
    </source>
</evidence>
<dbReference type="PANTHER" id="PTHR22930:SF289">
    <property type="entry name" value="DDE TNP4 DOMAIN-CONTAINING PROTEIN-RELATED"/>
    <property type="match status" value="1"/>
</dbReference>
<comment type="subcellular location">
    <subcellularLocation>
        <location evidence="3">Cytoplasm</location>
    </subcellularLocation>
    <subcellularLocation>
        <location evidence="2">Nucleus</location>
    </subcellularLocation>
</comment>
<dbReference type="GO" id="GO:0005737">
    <property type="term" value="C:cytoplasm"/>
    <property type="evidence" value="ECO:0007669"/>
    <property type="project" value="UniProtKB-SubCell"/>
</dbReference>
<dbReference type="PANTHER" id="PTHR22930">
    <property type="match status" value="1"/>
</dbReference>
<evidence type="ECO:0000256" key="2">
    <source>
        <dbReference type="ARBA" id="ARBA00004123"/>
    </source>
</evidence>
<proteinExistence type="inferred from homology"/>
<dbReference type="EMBL" id="KB736544">
    <property type="protein sequence ID" value="ENN83189.1"/>
    <property type="molecule type" value="Genomic_DNA"/>
</dbReference>
<feature type="non-terminal residue" evidence="13">
    <location>
        <position position="1"/>
    </location>
</feature>
<evidence type="ECO:0000256" key="12">
    <source>
        <dbReference type="ARBA" id="ARBA00045850"/>
    </source>
</evidence>
<dbReference type="AlphaFoldDB" id="N6TRS6"/>
<evidence type="ECO:0000256" key="4">
    <source>
        <dbReference type="ARBA" id="ARBA00006958"/>
    </source>
</evidence>
<protein>
    <recommendedName>
        <fullName evidence="5">Putative nuclease HARBI1</fullName>
    </recommendedName>
    <alternativeName>
        <fullName evidence="11">Harbinger transposase-derived nuclease</fullName>
    </alternativeName>
</protein>
<keyword evidence="10" id="KW-0539">Nucleus</keyword>
<keyword evidence="7" id="KW-0540">Nuclease</keyword>
<evidence type="ECO:0000256" key="8">
    <source>
        <dbReference type="ARBA" id="ARBA00022723"/>
    </source>
</evidence>
<dbReference type="GO" id="GO:0005634">
    <property type="term" value="C:nucleus"/>
    <property type="evidence" value="ECO:0007669"/>
    <property type="project" value="UniProtKB-SubCell"/>
</dbReference>
<evidence type="ECO:0000256" key="11">
    <source>
        <dbReference type="ARBA" id="ARBA00030126"/>
    </source>
</evidence>
<organism evidence="13">
    <name type="scientific">Dendroctonus ponderosae</name>
    <name type="common">Mountain pine beetle</name>
    <dbReference type="NCBI Taxonomy" id="77166"/>
    <lineage>
        <taxon>Eukaryota</taxon>
        <taxon>Metazoa</taxon>
        <taxon>Ecdysozoa</taxon>
        <taxon>Arthropoda</taxon>
        <taxon>Hexapoda</taxon>
        <taxon>Insecta</taxon>
        <taxon>Pterygota</taxon>
        <taxon>Neoptera</taxon>
        <taxon>Endopterygota</taxon>
        <taxon>Coleoptera</taxon>
        <taxon>Polyphaga</taxon>
        <taxon>Cucujiformia</taxon>
        <taxon>Curculionidae</taxon>
        <taxon>Scolytinae</taxon>
        <taxon>Dendroctonus</taxon>
    </lineage>
</organism>
<dbReference type="InterPro" id="IPR026103">
    <property type="entry name" value="HARBI1_animal"/>
</dbReference>
<dbReference type="InterPro" id="IPR027806">
    <property type="entry name" value="HARBI1_dom"/>
</dbReference>
<dbReference type="GO" id="GO:0016787">
    <property type="term" value="F:hydrolase activity"/>
    <property type="evidence" value="ECO:0007669"/>
    <property type="project" value="UniProtKB-KW"/>
</dbReference>